<dbReference type="EMBL" id="KU144969">
    <property type="protein sequence ID" value="AMK59122.1"/>
    <property type="molecule type" value="Genomic_DNA"/>
</dbReference>
<dbReference type="Pfam" id="PF06099">
    <property type="entry name" value="Phenol_hyd_sub"/>
    <property type="match status" value="1"/>
</dbReference>
<sequence length="89" mass="10076">MQAHNARSLLDGVDTKIRFVRRNRVNDHGYVEFSFGIGSPDLMVELVLSERAYAEFCKTNQCIELTPAQSLAVDLEQAKWRYGKAGITE</sequence>
<reference evidence="1" key="1">
    <citation type="journal article" date="2016" name="Appl. Environ. Microbiol.">
        <title>Functional Metagenomics of a Biostimulated Petroleum-Contaminated Soil Reveals an Extraordinary Diversity of Extradiol Dioxygenases.</title>
        <authorList>
            <person name="Terron-Gonzalez L."/>
            <person name="Martin-Cabello G."/>
            <person name="Ferrer M."/>
            <person name="Santero E."/>
        </authorList>
    </citation>
    <scope>NUCLEOTIDE SEQUENCE</scope>
</reference>
<proteinExistence type="predicted"/>
<organism evidence="1">
    <name type="scientific">uncultured bacterium UPO41</name>
    <dbReference type="NCBI Taxonomy" id="1776966"/>
    <lineage>
        <taxon>Bacteria</taxon>
        <taxon>environmental samples</taxon>
    </lineage>
</organism>
<dbReference type="PIRSF" id="PIRSF000039">
    <property type="entry name" value="Phenol_monooxy_K"/>
    <property type="match status" value="1"/>
</dbReference>
<name>A0A126SZM3_9BACT</name>
<protein>
    <submittedName>
        <fullName evidence="1">Phenol hydroxylase subunit</fullName>
    </submittedName>
</protein>
<accession>A0A126SZM3</accession>
<dbReference type="AlphaFoldDB" id="A0A126SZM3"/>
<dbReference type="InterPro" id="IPR010353">
    <property type="entry name" value="DmpK"/>
</dbReference>
<evidence type="ECO:0000313" key="1">
    <source>
        <dbReference type="EMBL" id="AMK59122.1"/>
    </source>
</evidence>